<dbReference type="EMBL" id="AP017424">
    <property type="protein sequence ID" value="BAU84269.1"/>
    <property type="molecule type" value="Genomic_DNA"/>
</dbReference>
<dbReference type="InterPro" id="IPR032710">
    <property type="entry name" value="NTF2-like_dom_sf"/>
</dbReference>
<feature type="domain" description="RNA polymerase sigma factor 70 region 4 type 2" evidence="6">
    <location>
        <begin position="144"/>
        <end position="190"/>
    </location>
</feature>
<dbReference type="PANTHER" id="PTHR30173:SF43">
    <property type="entry name" value="ECF RNA POLYMERASE SIGMA FACTOR SIGI-RELATED"/>
    <property type="match status" value="1"/>
</dbReference>
<keyword evidence="4" id="KW-0804">Transcription</keyword>
<dbReference type="InterPro" id="IPR052704">
    <property type="entry name" value="ECF_Sigma-70_Domain"/>
</dbReference>
<evidence type="ECO:0000313" key="8">
    <source>
        <dbReference type="Proteomes" id="UP000217676"/>
    </source>
</evidence>
<protein>
    <recommendedName>
        <fullName evidence="6">RNA polymerase sigma factor 70 region 4 type 2 domain-containing protein</fullName>
    </recommendedName>
</protein>
<feature type="compositionally biased region" description="Gly residues" evidence="5">
    <location>
        <begin position="37"/>
        <end position="49"/>
    </location>
</feature>
<dbReference type="GO" id="GO:0003677">
    <property type="term" value="F:DNA binding"/>
    <property type="evidence" value="ECO:0007669"/>
    <property type="project" value="InterPro"/>
</dbReference>
<keyword evidence="8" id="KW-1185">Reference proteome</keyword>
<feature type="region of interest" description="Disordered" evidence="5">
    <location>
        <begin position="1"/>
        <end position="98"/>
    </location>
</feature>
<gene>
    <name evidence="7" type="ORF">SLA_3358</name>
</gene>
<dbReference type="SUPFAM" id="SSF88659">
    <property type="entry name" value="Sigma3 and sigma4 domains of RNA polymerase sigma factors"/>
    <property type="match status" value="1"/>
</dbReference>
<feature type="compositionally biased region" description="Low complexity" evidence="5">
    <location>
        <begin position="82"/>
        <end position="98"/>
    </location>
</feature>
<dbReference type="InterPro" id="IPR013249">
    <property type="entry name" value="RNA_pol_sigma70_r4_t2"/>
</dbReference>
<dbReference type="PANTHER" id="PTHR30173">
    <property type="entry name" value="SIGMA 19 FACTOR"/>
    <property type="match status" value="1"/>
</dbReference>
<dbReference type="Gene3D" id="3.10.450.50">
    <property type="match status" value="1"/>
</dbReference>
<feature type="compositionally biased region" description="Low complexity" evidence="5">
    <location>
        <begin position="24"/>
        <end position="36"/>
    </location>
</feature>
<dbReference type="Pfam" id="PF08281">
    <property type="entry name" value="Sigma70_r4_2"/>
    <property type="match status" value="1"/>
</dbReference>
<evidence type="ECO:0000256" key="3">
    <source>
        <dbReference type="ARBA" id="ARBA00023082"/>
    </source>
</evidence>
<feature type="compositionally biased region" description="Polar residues" evidence="5">
    <location>
        <begin position="1"/>
        <end position="13"/>
    </location>
</feature>
<comment type="similarity">
    <text evidence="1">Belongs to the sigma-70 factor family. ECF subfamily.</text>
</comment>
<evidence type="ECO:0000256" key="5">
    <source>
        <dbReference type="SAM" id="MobiDB-lite"/>
    </source>
</evidence>
<keyword evidence="3" id="KW-0731">Sigma factor</keyword>
<dbReference type="GO" id="GO:0016987">
    <property type="term" value="F:sigma factor activity"/>
    <property type="evidence" value="ECO:0007669"/>
    <property type="project" value="UniProtKB-KW"/>
</dbReference>
<evidence type="ECO:0000256" key="2">
    <source>
        <dbReference type="ARBA" id="ARBA00023015"/>
    </source>
</evidence>
<feature type="region of interest" description="Disordered" evidence="5">
    <location>
        <begin position="119"/>
        <end position="138"/>
    </location>
</feature>
<evidence type="ECO:0000313" key="7">
    <source>
        <dbReference type="EMBL" id="BAU84269.1"/>
    </source>
</evidence>
<dbReference type="InterPro" id="IPR013324">
    <property type="entry name" value="RNA_pol_sigma_r3/r4-like"/>
</dbReference>
<sequence length="318" mass="33239">MTAMNAPNATGSPGTEADPGTGTGTRPGTETETRPGTGTGTGVGLGTAPGGTRLLALAHRLLGSPDEAARAVSRTRRPPAAPTTSPATAPPASATVPAPAPVADLARACLELLRAHESRRPVPRDPWDRSWPESRRAPGDLDPLDVLPPSERVVFVLHDEFTVPYEEIAPIVERTPAATRRLGTRARRRLEGTEKMPEPDPARQRTAVAAFRSAARGGDLAALHALLDPDVVLRSDTGAPPPAHGARAVAHALVDRARTALPALVDGVAGLVRAAPDGTPRTVYAFTVLDDRITAVDALADPAHLSRLRLTPETEPAR</sequence>
<dbReference type="KEGG" id="slau:SLA_3358"/>
<dbReference type="Gene3D" id="1.10.10.10">
    <property type="entry name" value="Winged helix-like DNA-binding domain superfamily/Winged helix DNA-binding domain"/>
    <property type="match status" value="1"/>
</dbReference>
<name>A0A160NZ74_STRLU</name>
<dbReference type="Proteomes" id="UP000217676">
    <property type="component" value="Chromosome"/>
</dbReference>
<evidence type="ECO:0000259" key="6">
    <source>
        <dbReference type="Pfam" id="PF08281"/>
    </source>
</evidence>
<accession>A0A160NZ74</accession>
<dbReference type="GO" id="GO:0006352">
    <property type="term" value="P:DNA-templated transcription initiation"/>
    <property type="evidence" value="ECO:0007669"/>
    <property type="project" value="InterPro"/>
</dbReference>
<dbReference type="InterPro" id="IPR036388">
    <property type="entry name" value="WH-like_DNA-bd_sf"/>
</dbReference>
<dbReference type="SUPFAM" id="SSF54427">
    <property type="entry name" value="NTF2-like"/>
    <property type="match status" value="1"/>
</dbReference>
<evidence type="ECO:0000256" key="1">
    <source>
        <dbReference type="ARBA" id="ARBA00010641"/>
    </source>
</evidence>
<proteinExistence type="inferred from homology"/>
<keyword evidence="2" id="KW-0805">Transcription regulation</keyword>
<evidence type="ECO:0000256" key="4">
    <source>
        <dbReference type="ARBA" id="ARBA00023163"/>
    </source>
</evidence>
<dbReference type="AlphaFoldDB" id="A0A160NZ74"/>
<reference evidence="7 8" key="1">
    <citation type="journal article" date="2016" name="Genome Announc.">
        <title>Complete Genome Sequence of Thiostrepton-Producing Streptomyces laurentii ATCC 31255.</title>
        <authorList>
            <person name="Doi K."/>
            <person name="Fujino Y."/>
            <person name="Nagayoshi Y."/>
            <person name="Ohshima T."/>
            <person name="Ogata S."/>
        </authorList>
    </citation>
    <scope>NUCLEOTIDE SEQUENCE [LARGE SCALE GENOMIC DNA]</scope>
    <source>
        <strain evidence="7 8">ATCC 31255</strain>
    </source>
</reference>
<organism evidence="7 8">
    <name type="scientific">Streptomyces laurentii</name>
    <dbReference type="NCBI Taxonomy" id="39478"/>
    <lineage>
        <taxon>Bacteria</taxon>
        <taxon>Bacillati</taxon>
        <taxon>Actinomycetota</taxon>
        <taxon>Actinomycetes</taxon>
        <taxon>Kitasatosporales</taxon>
        <taxon>Streptomycetaceae</taxon>
        <taxon>Streptomyces</taxon>
    </lineage>
</organism>